<accession>A0ABM1C5L3</accession>
<dbReference type="InterPro" id="IPR018247">
    <property type="entry name" value="EF_Hand_1_Ca_BS"/>
</dbReference>
<organism evidence="5 6">
    <name type="scientific">Limulus polyphemus</name>
    <name type="common">Atlantic horseshoe crab</name>
    <dbReference type="NCBI Taxonomy" id="6850"/>
    <lineage>
        <taxon>Eukaryota</taxon>
        <taxon>Metazoa</taxon>
        <taxon>Ecdysozoa</taxon>
        <taxon>Arthropoda</taxon>
        <taxon>Chelicerata</taxon>
        <taxon>Merostomata</taxon>
        <taxon>Xiphosura</taxon>
        <taxon>Limulidae</taxon>
        <taxon>Limulus</taxon>
    </lineage>
</organism>
<feature type="compositionally biased region" description="Acidic residues" evidence="3">
    <location>
        <begin position="479"/>
        <end position="496"/>
    </location>
</feature>
<dbReference type="SUPFAM" id="SSF47473">
    <property type="entry name" value="EF-hand"/>
    <property type="match status" value="2"/>
</dbReference>
<dbReference type="Gene3D" id="1.10.238.220">
    <property type="match status" value="1"/>
</dbReference>
<gene>
    <name evidence="6" type="primary">LOC106478622</name>
</gene>
<feature type="compositionally biased region" description="Polar residues" evidence="3">
    <location>
        <begin position="23"/>
        <end position="39"/>
    </location>
</feature>
<dbReference type="Gene3D" id="1.10.238.230">
    <property type="match status" value="1"/>
</dbReference>
<evidence type="ECO:0000256" key="1">
    <source>
        <dbReference type="ARBA" id="ARBA00022723"/>
    </source>
</evidence>
<evidence type="ECO:0000313" key="6">
    <source>
        <dbReference type="RefSeq" id="XP_013794632.1"/>
    </source>
</evidence>
<dbReference type="PROSITE" id="PS00018">
    <property type="entry name" value="EF_HAND_1"/>
    <property type="match status" value="1"/>
</dbReference>
<dbReference type="Proteomes" id="UP000694941">
    <property type="component" value="Unplaced"/>
</dbReference>
<reference evidence="6" key="1">
    <citation type="submission" date="2025-08" db="UniProtKB">
        <authorList>
            <consortium name="RefSeq"/>
        </authorList>
    </citation>
    <scope>IDENTIFICATION</scope>
    <source>
        <tissue evidence="6">Muscle</tissue>
    </source>
</reference>
<feature type="region of interest" description="Disordered" evidence="3">
    <location>
        <begin position="1"/>
        <end position="39"/>
    </location>
</feature>
<dbReference type="InterPro" id="IPR048855">
    <property type="entry name" value="P2R3A_B_D_EF-hand"/>
</dbReference>
<dbReference type="Pfam" id="PF17958">
    <property type="entry name" value="EF-hand_13"/>
    <property type="match status" value="1"/>
</dbReference>
<dbReference type="Pfam" id="PF13499">
    <property type="entry name" value="EF-hand_7"/>
    <property type="match status" value="1"/>
</dbReference>
<dbReference type="InterPro" id="IPR011992">
    <property type="entry name" value="EF-hand-dom_pair"/>
</dbReference>
<dbReference type="InterPro" id="IPR041534">
    <property type="entry name" value="EF-hand_13"/>
</dbReference>
<dbReference type="RefSeq" id="XP_013794632.1">
    <property type="nucleotide sequence ID" value="XM_013939178.2"/>
</dbReference>
<name>A0ABM1C5L3_LIMPO</name>
<evidence type="ECO:0000256" key="2">
    <source>
        <dbReference type="ARBA" id="ARBA00022837"/>
    </source>
</evidence>
<dbReference type="PANTHER" id="PTHR14095:SF0">
    <property type="entry name" value="MIP22305P"/>
    <property type="match status" value="1"/>
</dbReference>
<keyword evidence="5" id="KW-1185">Reference proteome</keyword>
<evidence type="ECO:0000256" key="3">
    <source>
        <dbReference type="SAM" id="MobiDB-lite"/>
    </source>
</evidence>
<dbReference type="PANTHER" id="PTHR14095">
    <property type="entry name" value="PHOSPHATASE 2A REGULATORY SUBUNIT-RELATED"/>
    <property type="match status" value="1"/>
</dbReference>
<sequence length="496" mass="57844">MGKRYPPEPSSPQNACRDKENVEPSSRTSSLRRISKSGSQSVHIPRFYYPQGRPKSSGEVETLLQKIASTFSGFHDGKVGPEQFGVITKASSLPLYWKLPLFLAAGGESKGVVSCDMFLDFWKRVITSCHDESSQFVRVITQGKRKYLLPDDFVPLIQDVIDTHPGLTFLKEAAEFHSRYVHTVIARIYYNVNRSWSGQITIPELRKSNFLQILALLEEEEDINQITEYFSYEHFYVIYCKFWELDKDHDLFIDKHDLSRHNDGAISLRMIERLFSGAVTRGPIQKDGKMSYTEFVWFLISEEDKRHPRSIEYWFRCMDLDGDGFLSMYELEYFYEEQLTRMEALGIETLPFKDCLCQMLDMIRPKYNGKISLSDLKNCKMTPIFFDTFFNLEKYLDHEQRDPFAAQRDHELEGVELSDWDRYAAEEYELLVAEEGANDHPEDLMYEDYEREDDELSTGLEKLSVPGVLHPRTLHVGSDMDDDEYDYADSDADYHY</sequence>
<dbReference type="PROSITE" id="PS50222">
    <property type="entry name" value="EF_HAND_2"/>
    <property type="match status" value="1"/>
</dbReference>
<keyword evidence="2" id="KW-0106">Calcium</keyword>
<keyword evidence="1" id="KW-0479">Metal-binding</keyword>
<dbReference type="Gene3D" id="1.10.238.10">
    <property type="entry name" value="EF-hand"/>
    <property type="match status" value="1"/>
</dbReference>
<feature type="region of interest" description="Disordered" evidence="3">
    <location>
        <begin position="472"/>
        <end position="496"/>
    </location>
</feature>
<evidence type="ECO:0000313" key="5">
    <source>
        <dbReference type="Proteomes" id="UP000694941"/>
    </source>
</evidence>
<protein>
    <submittedName>
        <fullName evidence="6">Serine/threonine-protein phosphatase 2A regulatory subunit B'' subunit beta-like</fullName>
    </submittedName>
</protein>
<dbReference type="Pfam" id="PF21161">
    <property type="entry name" value="P2R3B_EF-hand"/>
    <property type="match status" value="1"/>
</dbReference>
<dbReference type="InterPro" id="IPR002048">
    <property type="entry name" value="EF_hand_dom"/>
</dbReference>
<proteinExistence type="predicted"/>
<dbReference type="GeneID" id="106478622"/>
<evidence type="ECO:0000259" key="4">
    <source>
        <dbReference type="PROSITE" id="PS50222"/>
    </source>
</evidence>
<feature type="domain" description="EF-hand" evidence="4">
    <location>
        <begin position="306"/>
        <end position="341"/>
    </location>
</feature>